<dbReference type="Proteomes" id="UP000027120">
    <property type="component" value="Unassembled WGS sequence"/>
</dbReference>
<gene>
    <name evidence="2" type="ORF">CISIN_1g046512mg</name>
</gene>
<reference evidence="2 3" key="1">
    <citation type="submission" date="2014-04" db="EMBL/GenBank/DDBJ databases">
        <authorList>
            <consortium name="International Citrus Genome Consortium"/>
            <person name="Gmitter F."/>
            <person name="Chen C."/>
            <person name="Farmerie W."/>
            <person name="Harkins T."/>
            <person name="Desany B."/>
            <person name="Mohiuddin M."/>
            <person name="Kodira C."/>
            <person name="Borodovsky M."/>
            <person name="Lomsadze A."/>
            <person name="Burns P."/>
            <person name="Jenkins J."/>
            <person name="Prochnik S."/>
            <person name="Shu S."/>
            <person name="Chapman J."/>
            <person name="Pitluck S."/>
            <person name="Schmutz J."/>
            <person name="Rokhsar D."/>
        </authorList>
    </citation>
    <scope>NUCLEOTIDE SEQUENCE</scope>
</reference>
<dbReference type="EMBL" id="KK785775">
    <property type="protein sequence ID" value="KDO40914.1"/>
    <property type="molecule type" value="Genomic_DNA"/>
</dbReference>
<dbReference type="STRING" id="2711.A0A067DD39"/>
<accession>A0A067DD39</accession>
<feature type="domain" description="Nucleolar protein 58/56 N-terminal" evidence="1">
    <location>
        <begin position="19"/>
        <end position="68"/>
    </location>
</feature>
<dbReference type="Pfam" id="PF08156">
    <property type="entry name" value="NOP5NT"/>
    <property type="match status" value="1"/>
</dbReference>
<dbReference type="InterPro" id="IPR012974">
    <property type="entry name" value="NOP58/56_N"/>
</dbReference>
<evidence type="ECO:0000259" key="1">
    <source>
        <dbReference type="Pfam" id="PF08156"/>
    </source>
</evidence>
<proteinExistence type="predicted"/>
<dbReference type="AlphaFoldDB" id="A0A067DD39"/>
<name>A0A067DD39_CITSI</name>
<protein>
    <recommendedName>
        <fullName evidence="1">Nucleolar protein 58/56 N-terminal domain-containing protein</fullName>
    </recommendedName>
</protein>
<keyword evidence="3" id="KW-1185">Reference proteome</keyword>
<sequence length="68" mass="7626">MGSKSMLLQQLAAASIALYLLYETASNYSLFLVYGLDQIGQNTKAVRSSIFDLNCFSKVLHFMAFHPF</sequence>
<organism evidence="2 3">
    <name type="scientific">Citrus sinensis</name>
    <name type="common">Sweet orange</name>
    <name type="synonym">Citrus aurantium var. sinensis</name>
    <dbReference type="NCBI Taxonomy" id="2711"/>
    <lineage>
        <taxon>Eukaryota</taxon>
        <taxon>Viridiplantae</taxon>
        <taxon>Streptophyta</taxon>
        <taxon>Embryophyta</taxon>
        <taxon>Tracheophyta</taxon>
        <taxon>Spermatophyta</taxon>
        <taxon>Magnoliopsida</taxon>
        <taxon>eudicotyledons</taxon>
        <taxon>Gunneridae</taxon>
        <taxon>Pentapetalae</taxon>
        <taxon>rosids</taxon>
        <taxon>malvids</taxon>
        <taxon>Sapindales</taxon>
        <taxon>Rutaceae</taxon>
        <taxon>Aurantioideae</taxon>
        <taxon>Citrus</taxon>
    </lineage>
</organism>
<evidence type="ECO:0000313" key="3">
    <source>
        <dbReference type="Proteomes" id="UP000027120"/>
    </source>
</evidence>
<evidence type="ECO:0000313" key="2">
    <source>
        <dbReference type="EMBL" id="KDO40914.1"/>
    </source>
</evidence>